<sequence>MARINGLIRRVAVVSVSALALMGSGAAAQSNVPDYEAKVETKLNEIQAGIASGPFKSDWDSLREGYRTPDWFRDAKFGIFIHWGVYSVPAFANEWYSRNMYVPGNPAYEHHLKTYGPQSKFGYKDFIPMFKAEKFDPSAWVKLFTDAGAKYVIPVAEHCDGFAMYDSDLTVWDAADMGPKRDVVGEIAKAARAKGMHFGLSSHRAEHSWWYYMGRTYDSDVNDPKYAGLYGPAHRTGLPADAPTNWPDSGQLQNWMPPSKAFLNDWSARTTELIDKYSPELIYFDWWTSAPVYEPMMRDTAAYYYNRSKARNEQGIIAYKGSQFAEGSALFDMERGKTDALKLTPWQSDTSVSVHSWGYAQNDTYRTAPSLIADLIDIVSKNGNLLLNVGPKADGTIPAEITTVLKGMGQWLKVNGEAIYGTRPFKYFGEGSTKSGQVRVGGQVEESAVKGFGPDDIRFTTKGDNLYAMGLDRPKDGAVLIKTLYAGNPYLDAPIKSIELLDGGKITWQQTPTGLKISLPPAGDGAFPYALRIRTN</sequence>
<dbReference type="InterPro" id="IPR057739">
    <property type="entry name" value="Glyco_hydro_29_N"/>
</dbReference>
<dbReference type="EC" id="3.2.1.51" evidence="2"/>
<dbReference type="PANTHER" id="PTHR10030:SF37">
    <property type="entry name" value="ALPHA-L-FUCOSIDASE-RELATED"/>
    <property type="match status" value="1"/>
</dbReference>
<dbReference type="InterPro" id="IPR000933">
    <property type="entry name" value="Glyco_hydro_29"/>
</dbReference>
<feature type="chain" id="PRO_5017277486" description="alpha-L-fucosidase" evidence="6">
    <location>
        <begin position="29"/>
        <end position="536"/>
    </location>
</feature>
<keyword evidence="5" id="KW-0326">Glycosidase</keyword>
<accession>A0A397P3E2</accession>
<dbReference type="RefSeq" id="WP_245968339.1">
    <property type="nucleotide sequence ID" value="NZ_QXDC01000003.1"/>
</dbReference>
<evidence type="ECO:0000256" key="4">
    <source>
        <dbReference type="ARBA" id="ARBA00022801"/>
    </source>
</evidence>
<dbReference type="SMART" id="SM00812">
    <property type="entry name" value="Alpha_L_fucos"/>
    <property type="match status" value="1"/>
</dbReference>
<reference evidence="9 10" key="1">
    <citation type="submission" date="2018-08" db="EMBL/GenBank/DDBJ databases">
        <title>Genomic Encyclopedia of Type Strains, Phase IV (KMG-IV): sequencing the most valuable type-strain genomes for metagenomic binning, comparative biology and taxonomic classification.</title>
        <authorList>
            <person name="Goeker M."/>
        </authorList>
    </citation>
    <scope>NUCLEOTIDE SEQUENCE [LARGE SCALE GENOMIC DNA]</scope>
    <source>
        <strain evidence="9 10">DSM 25527</strain>
    </source>
</reference>
<dbReference type="GO" id="GO:0016139">
    <property type="term" value="P:glycoside catabolic process"/>
    <property type="evidence" value="ECO:0007669"/>
    <property type="project" value="TreeGrafter"/>
</dbReference>
<dbReference type="GO" id="GO:0004560">
    <property type="term" value="F:alpha-L-fucosidase activity"/>
    <property type="evidence" value="ECO:0007669"/>
    <property type="project" value="InterPro"/>
</dbReference>
<gene>
    <name evidence="9" type="ORF">DFR49_1991</name>
</gene>
<dbReference type="FunFam" id="3.20.20.80:FF:000158">
    <property type="entry name" value="Exported alpha-L-fucosidase"/>
    <property type="match status" value="1"/>
</dbReference>
<dbReference type="AlphaFoldDB" id="A0A397P3E2"/>
<feature type="signal peptide" evidence="6">
    <location>
        <begin position="1"/>
        <end position="28"/>
    </location>
</feature>
<dbReference type="SUPFAM" id="SSF51445">
    <property type="entry name" value="(Trans)glycosidases"/>
    <property type="match status" value="1"/>
</dbReference>
<protein>
    <recommendedName>
        <fullName evidence="2">alpha-L-fucosidase</fullName>
        <ecNumber evidence="2">3.2.1.51</ecNumber>
    </recommendedName>
</protein>
<evidence type="ECO:0000313" key="10">
    <source>
        <dbReference type="Proteomes" id="UP000266568"/>
    </source>
</evidence>
<evidence type="ECO:0000259" key="8">
    <source>
        <dbReference type="Pfam" id="PF16757"/>
    </source>
</evidence>
<proteinExistence type="inferred from homology"/>
<feature type="domain" description="Glycoside hydrolase family 29 N-terminal" evidence="7">
    <location>
        <begin position="49"/>
        <end position="417"/>
    </location>
</feature>
<keyword evidence="10" id="KW-1185">Reference proteome</keyword>
<evidence type="ECO:0000256" key="6">
    <source>
        <dbReference type="SAM" id="SignalP"/>
    </source>
</evidence>
<dbReference type="GO" id="GO:0005764">
    <property type="term" value="C:lysosome"/>
    <property type="evidence" value="ECO:0007669"/>
    <property type="project" value="TreeGrafter"/>
</dbReference>
<dbReference type="InterPro" id="IPR031919">
    <property type="entry name" value="Fucosidase_C"/>
</dbReference>
<dbReference type="Gene3D" id="2.60.40.1180">
    <property type="entry name" value="Golgi alpha-mannosidase II"/>
    <property type="match status" value="1"/>
</dbReference>
<comment type="similarity">
    <text evidence="1">Belongs to the glycosyl hydrolase 29 family.</text>
</comment>
<dbReference type="Pfam" id="PF16757">
    <property type="entry name" value="Fucosidase_C"/>
    <property type="match status" value="1"/>
</dbReference>
<dbReference type="PANTHER" id="PTHR10030">
    <property type="entry name" value="ALPHA-L-FUCOSIDASE"/>
    <property type="match status" value="1"/>
</dbReference>
<dbReference type="InterPro" id="IPR017853">
    <property type="entry name" value="GH"/>
</dbReference>
<dbReference type="Pfam" id="PF01120">
    <property type="entry name" value="Alpha_L_fucos"/>
    <property type="match status" value="1"/>
</dbReference>
<dbReference type="EMBL" id="QXDC01000003">
    <property type="protein sequence ID" value="RIA43762.1"/>
    <property type="molecule type" value="Genomic_DNA"/>
</dbReference>
<dbReference type="Proteomes" id="UP000266568">
    <property type="component" value="Unassembled WGS sequence"/>
</dbReference>
<feature type="domain" description="Alpha-L-fucosidase C-terminal" evidence="8">
    <location>
        <begin position="456"/>
        <end position="522"/>
    </location>
</feature>
<comment type="caution">
    <text evidence="9">The sequence shown here is derived from an EMBL/GenBank/DDBJ whole genome shotgun (WGS) entry which is preliminary data.</text>
</comment>
<organism evidence="9 10">
    <name type="scientific">Hephaestia caeni</name>
    <dbReference type="NCBI Taxonomy" id="645617"/>
    <lineage>
        <taxon>Bacteria</taxon>
        <taxon>Pseudomonadati</taxon>
        <taxon>Pseudomonadota</taxon>
        <taxon>Alphaproteobacteria</taxon>
        <taxon>Sphingomonadales</taxon>
        <taxon>Sphingomonadaceae</taxon>
        <taxon>Hephaestia</taxon>
    </lineage>
</organism>
<dbReference type="InterPro" id="IPR013780">
    <property type="entry name" value="Glyco_hydro_b"/>
</dbReference>
<evidence type="ECO:0000256" key="5">
    <source>
        <dbReference type="ARBA" id="ARBA00023295"/>
    </source>
</evidence>
<evidence type="ECO:0000256" key="2">
    <source>
        <dbReference type="ARBA" id="ARBA00012662"/>
    </source>
</evidence>
<keyword evidence="3 6" id="KW-0732">Signal</keyword>
<evidence type="ECO:0000259" key="7">
    <source>
        <dbReference type="Pfam" id="PF01120"/>
    </source>
</evidence>
<evidence type="ECO:0000256" key="1">
    <source>
        <dbReference type="ARBA" id="ARBA00007951"/>
    </source>
</evidence>
<evidence type="ECO:0000256" key="3">
    <source>
        <dbReference type="ARBA" id="ARBA00022729"/>
    </source>
</evidence>
<name>A0A397P3E2_9SPHN</name>
<keyword evidence="4" id="KW-0378">Hydrolase</keyword>
<dbReference type="Gene3D" id="3.20.20.80">
    <property type="entry name" value="Glycosidases"/>
    <property type="match status" value="1"/>
</dbReference>
<dbReference type="GO" id="GO:0006004">
    <property type="term" value="P:fucose metabolic process"/>
    <property type="evidence" value="ECO:0007669"/>
    <property type="project" value="TreeGrafter"/>
</dbReference>
<evidence type="ECO:0000313" key="9">
    <source>
        <dbReference type="EMBL" id="RIA43762.1"/>
    </source>
</evidence>